<evidence type="ECO:0000256" key="1">
    <source>
        <dbReference type="SAM" id="MobiDB-lite"/>
    </source>
</evidence>
<dbReference type="SUPFAM" id="SSF46565">
    <property type="entry name" value="Chaperone J-domain"/>
    <property type="match status" value="1"/>
</dbReference>
<dbReference type="GeneID" id="9045707"/>
<feature type="domain" description="J" evidence="2">
    <location>
        <begin position="14"/>
        <end position="83"/>
    </location>
</feature>
<feature type="region of interest" description="Disordered" evidence="1">
    <location>
        <begin position="19"/>
        <end position="53"/>
    </location>
</feature>
<dbReference type="OrthoDB" id="445556at2759"/>
<dbReference type="InterPro" id="IPR001623">
    <property type="entry name" value="DnaJ_domain"/>
</dbReference>
<dbReference type="PRINTS" id="PR00625">
    <property type="entry name" value="JDOMAIN"/>
</dbReference>
<proteinExistence type="predicted"/>
<dbReference type="InterPro" id="IPR018253">
    <property type="entry name" value="DnaJ_domain_CS"/>
</dbReference>
<dbReference type="EMBL" id="GG673978">
    <property type="protein sequence ID" value="EER14674.1"/>
    <property type="molecule type" value="Genomic_DNA"/>
</dbReference>
<dbReference type="RefSeq" id="XP_002782878.1">
    <property type="nucleotide sequence ID" value="XM_002782832.1"/>
</dbReference>
<organism evidence="4">
    <name type="scientific">Perkinsus marinus (strain ATCC 50983 / TXsc)</name>
    <dbReference type="NCBI Taxonomy" id="423536"/>
    <lineage>
        <taxon>Eukaryota</taxon>
        <taxon>Sar</taxon>
        <taxon>Alveolata</taxon>
        <taxon>Perkinsozoa</taxon>
        <taxon>Perkinsea</taxon>
        <taxon>Perkinsida</taxon>
        <taxon>Perkinsidae</taxon>
        <taxon>Perkinsus</taxon>
    </lineage>
</organism>
<dbReference type="PANTHER" id="PTHR45168:SF3">
    <property type="entry name" value="DNAJ HEAT SHOCK PROTEIN FAMILY (HSP40) MEMBER B2"/>
    <property type="match status" value="1"/>
</dbReference>
<dbReference type="GO" id="GO:0030544">
    <property type="term" value="F:Hsp70 protein binding"/>
    <property type="evidence" value="ECO:0007669"/>
    <property type="project" value="InterPro"/>
</dbReference>
<dbReference type="SMART" id="SM00271">
    <property type="entry name" value="DnaJ"/>
    <property type="match status" value="1"/>
</dbReference>
<dbReference type="InParanoid" id="C5KLH9"/>
<dbReference type="InterPro" id="IPR043183">
    <property type="entry name" value="DNJB2/6-like"/>
</dbReference>
<dbReference type="InterPro" id="IPR036869">
    <property type="entry name" value="J_dom_sf"/>
</dbReference>
<dbReference type="GO" id="GO:0051082">
    <property type="term" value="F:unfolded protein binding"/>
    <property type="evidence" value="ECO:0007669"/>
    <property type="project" value="InterPro"/>
</dbReference>
<dbReference type="Pfam" id="PF00226">
    <property type="entry name" value="DnaJ"/>
    <property type="match status" value="1"/>
</dbReference>
<feature type="compositionally biased region" description="Basic and acidic residues" evidence="1">
    <location>
        <begin position="44"/>
        <end position="53"/>
    </location>
</feature>
<sequence length="203" mass="22314">MHGVSCGCRWSCGHISPLQGRPDPPQESHQHPQPRGYRKQALRWHPDKNLDNRETAEHKFRDIAEAFDVLSDPKKKQIYDQFGEEGLKDGGPGCGFGPGGMFGGGGPGAGCHYSFSRDPNDIFAQMFGGGGGGFGNSMFMDDFGGFVGGMNHRKGFGRCASTRAPSPEMKKSRIAEFDLKCSLEELYEGKTKRVKVHSRDERT</sequence>
<keyword evidence="4" id="KW-1185">Reference proteome</keyword>
<dbReference type="PROSITE" id="PS00636">
    <property type="entry name" value="DNAJ_1"/>
    <property type="match status" value="1"/>
</dbReference>
<protein>
    <submittedName>
        <fullName evidence="3">Molecular chaperone, putative</fullName>
    </submittedName>
</protein>
<evidence type="ECO:0000313" key="3">
    <source>
        <dbReference type="EMBL" id="EER14674.1"/>
    </source>
</evidence>
<reference evidence="3 4" key="1">
    <citation type="submission" date="2008-07" db="EMBL/GenBank/DDBJ databases">
        <authorList>
            <person name="El-Sayed N."/>
            <person name="Caler E."/>
            <person name="Inman J."/>
            <person name="Amedeo P."/>
            <person name="Hass B."/>
            <person name="Wortman J."/>
        </authorList>
    </citation>
    <scope>NUCLEOTIDE SEQUENCE [LARGE SCALE GENOMIC DNA]</scope>
    <source>
        <strain evidence="4">ATCC 50983 / TXsc</strain>
    </source>
</reference>
<dbReference type="Gene3D" id="1.10.287.110">
    <property type="entry name" value="DnaJ domain"/>
    <property type="match status" value="1"/>
</dbReference>
<gene>
    <name evidence="3" type="ORF">Pmar_PMAR005624</name>
</gene>
<dbReference type="Proteomes" id="UP000007800">
    <property type="component" value="Unassembled WGS sequence"/>
</dbReference>
<evidence type="ECO:0000259" key="2">
    <source>
        <dbReference type="PROSITE" id="PS50076"/>
    </source>
</evidence>
<accession>C5KLH9</accession>
<dbReference type="PROSITE" id="PS50076">
    <property type="entry name" value="DNAJ_2"/>
    <property type="match status" value="1"/>
</dbReference>
<dbReference type="PANTHER" id="PTHR45168">
    <property type="entry name" value="DNAJ HOMOLOG SUBFAMILY B MEMBER 2"/>
    <property type="match status" value="1"/>
</dbReference>
<dbReference type="CDD" id="cd06257">
    <property type="entry name" value="DnaJ"/>
    <property type="match status" value="1"/>
</dbReference>
<name>C5KLH9_PERM5</name>
<dbReference type="AlphaFoldDB" id="C5KLH9"/>
<dbReference type="OMA" id="WSCGHIS"/>
<evidence type="ECO:0000313" key="4">
    <source>
        <dbReference type="Proteomes" id="UP000007800"/>
    </source>
</evidence>